<dbReference type="AlphaFoldDB" id="A0A943EJD4"/>
<reference evidence="1" key="1">
    <citation type="submission" date="2021-02" db="EMBL/GenBank/DDBJ databases">
        <title>Infant gut strain persistence is associated with maternal origin, phylogeny, and functional potential including surface adhesion and iron acquisition.</title>
        <authorList>
            <person name="Lou Y.C."/>
        </authorList>
    </citation>
    <scope>NUCLEOTIDE SEQUENCE</scope>
    <source>
        <strain evidence="1">L3_106_000M1_dasL3_106_000M1_concoct_15</strain>
    </source>
</reference>
<protein>
    <submittedName>
        <fullName evidence="1">Uncharacterized protein</fullName>
    </submittedName>
</protein>
<accession>A0A943EJD4</accession>
<evidence type="ECO:0000313" key="1">
    <source>
        <dbReference type="EMBL" id="MBS5519044.1"/>
    </source>
</evidence>
<name>A0A943EJD4_9FIRM</name>
<dbReference type="Proteomes" id="UP000754226">
    <property type="component" value="Unassembled WGS sequence"/>
</dbReference>
<organism evidence="1 2">
    <name type="scientific">Acidaminococcus intestini</name>
    <dbReference type="NCBI Taxonomy" id="187327"/>
    <lineage>
        <taxon>Bacteria</taxon>
        <taxon>Bacillati</taxon>
        <taxon>Bacillota</taxon>
        <taxon>Negativicutes</taxon>
        <taxon>Acidaminococcales</taxon>
        <taxon>Acidaminococcaceae</taxon>
        <taxon>Acidaminococcus</taxon>
    </lineage>
</organism>
<gene>
    <name evidence="1" type="ORF">KHX13_01690</name>
</gene>
<dbReference type="EMBL" id="JAGZCZ010000002">
    <property type="protein sequence ID" value="MBS5519044.1"/>
    <property type="molecule type" value="Genomic_DNA"/>
</dbReference>
<proteinExistence type="predicted"/>
<sequence>MTRLKNPTLIDAANASIITPIYGRIPEEKDKMIAQLAAIFSRYGEKGLRQARECLSAI</sequence>
<evidence type="ECO:0000313" key="2">
    <source>
        <dbReference type="Proteomes" id="UP000754226"/>
    </source>
</evidence>
<comment type="caution">
    <text evidence="1">The sequence shown here is derived from an EMBL/GenBank/DDBJ whole genome shotgun (WGS) entry which is preliminary data.</text>
</comment>